<evidence type="ECO:0000256" key="9">
    <source>
        <dbReference type="ARBA" id="ARBA00022989"/>
    </source>
</evidence>
<gene>
    <name evidence="12" type="primary">flhB</name>
    <name evidence="14" type="ORF">A6M21_14535</name>
</gene>
<evidence type="ECO:0000256" key="12">
    <source>
        <dbReference type="RuleBase" id="RU364091"/>
    </source>
</evidence>
<keyword evidence="14" id="KW-0969">Cilium</keyword>
<dbReference type="InterPro" id="IPR006136">
    <property type="entry name" value="FlhB"/>
</dbReference>
<proteinExistence type="inferred from homology"/>
<keyword evidence="15" id="KW-1185">Reference proteome</keyword>
<keyword evidence="6 12" id="KW-0812">Transmembrane</keyword>
<keyword evidence="7 12" id="KW-1005">Bacterial flagellum biogenesis</keyword>
<dbReference type="InterPro" id="IPR006135">
    <property type="entry name" value="T3SS_substrate_exporter"/>
</dbReference>
<dbReference type="PRINTS" id="PR00950">
    <property type="entry name" value="TYPE3IMSPROT"/>
</dbReference>
<evidence type="ECO:0000256" key="3">
    <source>
        <dbReference type="ARBA" id="ARBA00021622"/>
    </source>
</evidence>
<comment type="similarity">
    <text evidence="2 12">Belongs to the type III secretion exporter family.</text>
</comment>
<evidence type="ECO:0000256" key="6">
    <source>
        <dbReference type="ARBA" id="ARBA00022692"/>
    </source>
</evidence>
<comment type="caution">
    <text evidence="14">The sequence shown here is derived from an EMBL/GenBank/DDBJ whole genome shotgun (WGS) entry which is preliminary data.</text>
</comment>
<dbReference type="STRING" id="1838280.A6M21_14535"/>
<dbReference type="FunFam" id="3.40.1690.10:FF:000001">
    <property type="entry name" value="Flagellar biosynthetic protein FlhB"/>
    <property type="match status" value="1"/>
</dbReference>
<dbReference type="GO" id="GO:0009306">
    <property type="term" value="P:protein secretion"/>
    <property type="evidence" value="ECO:0007669"/>
    <property type="project" value="InterPro"/>
</dbReference>
<keyword evidence="8 12" id="KW-0653">Protein transport</keyword>
<dbReference type="Gene3D" id="6.10.250.2080">
    <property type="match status" value="1"/>
</dbReference>
<comment type="function">
    <text evidence="12">Required for formation of the rod structure in the basal body of the flagellar apparatus. Together with FliI and FliH, may constitute the export apparatus of flagellin.</text>
</comment>
<keyword evidence="14" id="KW-0966">Cell projection</keyword>
<reference evidence="14 15" key="1">
    <citation type="submission" date="2016-04" db="EMBL/GenBank/DDBJ databases">
        <authorList>
            <person name="Evans L.H."/>
            <person name="Alamgir A."/>
            <person name="Owens N."/>
            <person name="Weber N.D."/>
            <person name="Virtaneva K."/>
            <person name="Barbian K."/>
            <person name="Babar A."/>
            <person name="Rosenke K."/>
        </authorList>
    </citation>
    <scope>NUCLEOTIDE SEQUENCE [LARGE SCALE GENOMIC DNA]</scope>
    <source>
        <strain evidence="14 15">LMa1</strain>
    </source>
</reference>
<dbReference type="EMBL" id="LYVF01000188">
    <property type="protein sequence ID" value="OAT79924.1"/>
    <property type="molecule type" value="Genomic_DNA"/>
</dbReference>
<dbReference type="NCBIfam" id="TIGR00328">
    <property type="entry name" value="flhB"/>
    <property type="match status" value="1"/>
</dbReference>
<keyword evidence="10 12" id="KW-0472">Membrane</keyword>
<keyword evidence="4 12" id="KW-0813">Transport</keyword>
<feature type="compositionally biased region" description="Basic and acidic residues" evidence="13">
    <location>
        <begin position="1"/>
        <end position="11"/>
    </location>
</feature>
<name>A0A1B7LBR2_9FIRM</name>
<sequence>MARGGAQDKTEAPTPRRLQEARRRGQVAKSRDFSAAVILMAAVLLCYMLQVRATVQWEQELSWYFSHCFSFDLPPQNLPWVLYDVGMHVMRMFAPFFVVLVGAALAVNIWQTGFIFSTESLKFSPDRLNPVNGLQRLFSLRSLVELAKSVLKVLVVGAVSFLTVKSRLPALLMIFTRPAEAAFGTVSGTLLAVAAAAGGTFLGLAVLDMYFQRWSFTRDMRMSKQEVKDELKQTEGDPVVKGWQRRRMRQILLNRIRQEVPRATVVITNPTHVAVALRYAEDEMAAPQVVAKGAGDLARRIREIAAENNVPVMPKPELARALYQQVEIGAEIPVELYQAVAQILALVYRLKKRRPPA</sequence>
<protein>
    <recommendedName>
        <fullName evidence="3 12">Flagellar biosynthetic protein FlhB</fullName>
    </recommendedName>
</protein>
<evidence type="ECO:0000256" key="2">
    <source>
        <dbReference type="ARBA" id="ARBA00010690"/>
    </source>
</evidence>
<dbReference type="PANTHER" id="PTHR30531">
    <property type="entry name" value="FLAGELLAR BIOSYNTHETIC PROTEIN FLHB"/>
    <property type="match status" value="1"/>
</dbReference>
<feature type="transmembrane region" description="Helical" evidence="12">
    <location>
        <begin position="92"/>
        <end position="117"/>
    </location>
</feature>
<dbReference type="Pfam" id="PF01312">
    <property type="entry name" value="Bac_export_2"/>
    <property type="match status" value="1"/>
</dbReference>
<accession>A0A1B7LBR2</accession>
<dbReference type="Proteomes" id="UP000078532">
    <property type="component" value="Unassembled WGS sequence"/>
</dbReference>
<keyword evidence="11 12" id="KW-1006">Bacterial flagellum protein export</keyword>
<dbReference type="OrthoDB" id="9807950at2"/>
<keyword evidence="9 12" id="KW-1133">Transmembrane helix</keyword>
<dbReference type="InterPro" id="IPR029025">
    <property type="entry name" value="T3SS_substrate_exporter_C"/>
</dbReference>
<evidence type="ECO:0000256" key="8">
    <source>
        <dbReference type="ARBA" id="ARBA00022927"/>
    </source>
</evidence>
<evidence type="ECO:0000256" key="1">
    <source>
        <dbReference type="ARBA" id="ARBA00004651"/>
    </source>
</evidence>
<evidence type="ECO:0000313" key="15">
    <source>
        <dbReference type="Proteomes" id="UP000078532"/>
    </source>
</evidence>
<dbReference type="AlphaFoldDB" id="A0A1B7LBR2"/>
<dbReference type="PANTHER" id="PTHR30531:SF12">
    <property type="entry name" value="FLAGELLAR BIOSYNTHETIC PROTEIN FLHB"/>
    <property type="match status" value="1"/>
</dbReference>
<comment type="caution">
    <text evidence="12">Lacks conserved residue(s) required for the propagation of feature annotation.</text>
</comment>
<dbReference type="RefSeq" id="WP_066670598.1">
    <property type="nucleotide sequence ID" value="NZ_LYVF01000188.1"/>
</dbReference>
<dbReference type="GO" id="GO:0044780">
    <property type="term" value="P:bacterial-type flagellum assembly"/>
    <property type="evidence" value="ECO:0007669"/>
    <property type="project" value="InterPro"/>
</dbReference>
<evidence type="ECO:0000313" key="14">
    <source>
        <dbReference type="EMBL" id="OAT79924.1"/>
    </source>
</evidence>
<feature type="transmembrane region" description="Helical" evidence="12">
    <location>
        <begin position="182"/>
        <end position="211"/>
    </location>
</feature>
<organism evidence="14 15">
    <name type="scientific">Desulfotomaculum copahuensis</name>
    <dbReference type="NCBI Taxonomy" id="1838280"/>
    <lineage>
        <taxon>Bacteria</taxon>
        <taxon>Bacillati</taxon>
        <taxon>Bacillota</taxon>
        <taxon>Clostridia</taxon>
        <taxon>Eubacteriales</taxon>
        <taxon>Desulfotomaculaceae</taxon>
        <taxon>Desulfotomaculum</taxon>
    </lineage>
</organism>
<evidence type="ECO:0000256" key="11">
    <source>
        <dbReference type="ARBA" id="ARBA00023225"/>
    </source>
</evidence>
<keyword evidence="14" id="KW-0282">Flagellum</keyword>
<feature type="transmembrane region" description="Helical" evidence="12">
    <location>
        <begin position="33"/>
        <end position="53"/>
    </location>
</feature>
<keyword evidence="5 12" id="KW-1003">Cell membrane</keyword>
<evidence type="ECO:0000256" key="5">
    <source>
        <dbReference type="ARBA" id="ARBA00022475"/>
    </source>
</evidence>
<evidence type="ECO:0000256" key="4">
    <source>
        <dbReference type="ARBA" id="ARBA00022448"/>
    </source>
</evidence>
<dbReference type="Gene3D" id="3.40.1690.10">
    <property type="entry name" value="secretion proteins EscU"/>
    <property type="match status" value="1"/>
</dbReference>
<dbReference type="GO" id="GO:0005886">
    <property type="term" value="C:plasma membrane"/>
    <property type="evidence" value="ECO:0007669"/>
    <property type="project" value="UniProtKB-SubCell"/>
</dbReference>
<evidence type="ECO:0000256" key="10">
    <source>
        <dbReference type="ARBA" id="ARBA00023136"/>
    </source>
</evidence>
<evidence type="ECO:0000256" key="13">
    <source>
        <dbReference type="SAM" id="MobiDB-lite"/>
    </source>
</evidence>
<comment type="subcellular location">
    <subcellularLocation>
        <location evidence="1">Cell membrane</location>
        <topology evidence="1">Multi-pass membrane protein</topology>
    </subcellularLocation>
</comment>
<evidence type="ECO:0000256" key="7">
    <source>
        <dbReference type="ARBA" id="ARBA00022795"/>
    </source>
</evidence>
<feature type="region of interest" description="Disordered" evidence="13">
    <location>
        <begin position="1"/>
        <end position="25"/>
    </location>
</feature>
<dbReference type="SUPFAM" id="SSF160544">
    <property type="entry name" value="EscU C-terminal domain-like"/>
    <property type="match status" value="1"/>
</dbReference>